<evidence type="ECO:0000313" key="3">
    <source>
        <dbReference type="Proteomes" id="UP000245410"/>
    </source>
</evidence>
<feature type="transmembrane region" description="Helical" evidence="1">
    <location>
        <begin position="109"/>
        <end position="128"/>
    </location>
</feature>
<evidence type="ECO:0000313" key="2">
    <source>
        <dbReference type="EMBL" id="PWR12452.1"/>
    </source>
</evidence>
<keyword evidence="1" id="KW-0472">Membrane</keyword>
<dbReference type="EMBL" id="QGKR01000104">
    <property type="protein sequence ID" value="PWR12452.1"/>
    <property type="molecule type" value="Genomic_DNA"/>
</dbReference>
<dbReference type="AlphaFoldDB" id="A0A317DDS3"/>
<keyword evidence="3" id="KW-1185">Reference proteome</keyword>
<reference evidence="2 3" key="1">
    <citation type="submission" date="2018-05" db="EMBL/GenBank/DDBJ databases">
        <title>Micromonospora atacamensis sp. nov., a novel actinobacteria isolated from high altitude Atacama Desert soil.</title>
        <authorList>
            <person name="Carro L."/>
            <person name="Golinska P."/>
            <person name="Klenk H.-P."/>
            <person name="Goodfellow M."/>
        </authorList>
    </citation>
    <scope>NUCLEOTIDE SEQUENCE [LARGE SCALE GENOMIC DNA]</scope>
    <source>
        <strain evidence="2 3">5R2A7</strain>
    </source>
</reference>
<keyword evidence="1" id="KW-1133">Transmembrane helix</keyword>
<organism evidence="2 3">
    <name type="scientific">Micromonospora acroterricola</name>
    <dbReference type="NCBI Taxonomy" id="2202421"/>
    <lineage>
        <taxon>Bacteria</taxon>
        <taxon>Bacillati</taxon>
        <taxon>Actinomycetota</taxon>
        <taxon>Actinomycetes</taxon>
        <taxon>Micromonosporales</taxon>
        <taxon>Micromonosporaceae</taxon>
        <taxon>Micromonospora</taxon>
    </lineage>
</organism>
<accession>A0A317DDS3</accession>
<sequence length="156" mass="16574">MEDRAVRIDDQVEALVRAVLDAAVQRDAERFDDALGALSGSRETLTKAIELTLAVNAAVLFEVHDGPPSPQQVNELSRDISLQERWAGVSAEDVQALLVGLMAGSPPRFATSAAVAIAVFVVAANLLATASQPDEGEWWFNYLDKVEAAIEAAGDG</sequence>
<keyword evidence="1" id="KW-0812">Transmembrane</keyword>
<dbReference type="Proteomes" id="UP000245410">
    <property type="component" value="Unassembled WGS sequence"/>
</dbReference>
<comment type="caution">
    <text evidence="2">The sequence shown here is derived from an EMBL/GenBank/DDBJ whole genome shotgun (WGS) entry which is preliminary data.</text>
</comment>
<name>A0A317DDS3_9ACTN</name>
<evidence type="ECO:0000256" key="1">
    <source>
        <dbReference type="SAM" id="Phobius"/>
    </source>
</evidence>
<protein>
    <submittedName>
        <fullName evidence="2">Uncharacterized protein</fullName>
    </submittedName>
</protein>
<proteinExistence type="predicted"/>
<gene>
    <name evidence="2" type="ORF">DKT68_03220</name>
</gene>